<feature type="region of interest" description="Disordered" evidence="1">
    <location>
        <begin position="102"/>
        <end position="192"/>
    </location>
</feature>
<feature type="compositionally biased region" description="Basic residues" evidence="1">
    <location>
        <begin position="150"/>
        <end position="161"/>
    </location>
</feature>
<feature type="compositionally biased region" description="Low complexity" evidence="1">
    <location>
        <begin position="175"/>
        <end position="192"/>
    </location>
</feature>
<sequence>MQTPLGTYIPNGKTLTLVLLTVLIGSGEVSVPNRTQLKTPVPWGEISHPVPVTSFDQYKSMTQAIPVNSPSTRGTLPKTGSIPQKPSRDSYLTYIRNCLQIDPCDKPQTDSPSKNCGRSGKKSTARDRAPSTAQVPKRPRPGEEAERAAPRSKRRRVRGIRRWLPEWSESESDSSETTLGSSDESSDGSTDS</sequence>
<organism evidence="2 3">
    <name type="scientific">Giant panda anellovirus</name>
    <dbReference type="NCBI Taxonomy" id="2016460"/>
    <lineage>
        <taxon>Viruses</taxon>
        <taxon>Monodnaviria</taxon>
        <taxon>Shotokuvirae</taxon>
        <taxon>Commensaviricota</taxon>
        <taxon>Cardeaviricetes</taxon>
        <taxon>Sanitavirales</taxon>
        <taxon>Anelloviridae</taxon>
    </lineage>
</organism>
<feature type="compositionally biased region" description="Basic and acidic residues" evidence="1">
    <location>
        <begin position="140"/>
        <end position="149"/>
    </location>
</feature>
<dbReference type="KEGG" id="vg:80535440"/>
<dbReference type="Proteomes" id="UP000678825">
    <property type="component" value="Segment"/>
</dbReference>
<evidence type="ECO:0000313" key="2">
    <source>
        <dbReference type="EMBL" id="ASH99136.1"/>
    </source>
</evidence>
<evidence type="ECO:0000313" key="3">
    <source>
        <dbReference type="Proteomes" id="UP000678825"/>
    </source>
</evidence>
<dbReference type="GeneID" id="80535440"/>
<protein>
    <submittedName>
        <fullName evidence="2">ORF3</fullName>
    </submittedName>
</protein>
<accession>A0A220IGN3</accession>
<dbReference type="RefSeq" id="YP_010797543.1">
    <property type="nucleotide sequence ID" value="NC_076198.1"/>
</dbReference>
<name>A0A220IGN3_9VIRU</name>
<evidence type="ECO:0000256" key="1">
    <source>
        <dbReference type="SAM" id="MobiDB-lite"/>
    </source>
</evidence>
<reference evidence="2 3" key="1">
    <citation type="journal article" date="2017" name="Microbiome">
        <title>Virome comparisons in wild-diseased and healthy captive giant pandas.</title>
        <authorList>
            <person name="Zhang W."/>
            <person name="Yang S."/>
            <person name="Shan T."/>
            <person name="Hou R."/>
            <person name="Liu Z."/>
            <person name="Li W."/>
            <person name="Guo L."/>
            <person name="Wang Y."/>
            <person name="Chen P."/>
            <person name="Wang X."/>
            <person name="Feng F."/>
            <person name="Wang H."/>
            <person name="Chen C."/>
            <person name="Shen Q."/>
            <person name="Zhou C."/>
            <person name="Hua X."/>
            <person name="Cui L."/>
            <person name="Deng X."/>
            <person name="Zhang Z."/>
            <person name="Qi D."/>
            <person name="Delwart E."/>
        </authorList>
    </citation>
    <scope>NUCLEOTIDE SEQUENCE [LARGE SCALE GENOMIC DNA]</scope>
    <source>
        <strain evidence="3">gpan20684</strain>
    </source>
</reference>
<keyword evidence="3" id="KW-1185">Reference proteome</keyword>
<proteinExistence type="predicted"/>
<feature type="region of interest" description="Disordered" evidence="1">
    <location>
        <begin position="66"/>
        <end position="88"/>
    </location>
</feature>
<dbReference type="EMBL" id="MF327557">
    <property type="protein sequence ID" value="ASH99136.1"/>
    <property type="molecule type" value="Genomic_DNA"/>
</dbReference>